<dbReference type="GO" id="GO:0008652">
    <property type="term" value="P:amino acid biosynthetic process"/>
    <property type="evidence" value="ECO:0007669"/>
    <property type="project" value="UniProtKB-KW"/>
</dbReference>
<dbReference type="Pfam" id="PF01063">
    <property type="entry name" value="Aminotran_4"/>
    <property type="match status" value="1"/>
</dbReference>
<keyword evidence="3" id="KW-0032">Aminotransferase</keyword>
<accession>A0A6J7GN87</accession>
<dbReference type="InterPro" id="IPR043131">
    <property type="entry name" value="BCAT-like_N"/>
</dbReference>
<evidence type="ECO:0000256" key="6">
    <source>
        <dbReference type="ARBA" id="ARBA00022898"/>
    </source>
</evidence>
<name>A0A6J7GN87_9ZZZZ</name>
<comment type="similarity">
    <text evidence="2">Belongs to the class-IV pyridoxal-phosphate-dependent aminotransferase family.</text>
</comment>
<dbReference type="Gene3D" id="3.30.470.10">
    <property type="match status" value="1"/>
</dbReference>
<proteinExistence type="inferred from homology"/>
<dbReference type="InterPro" id="IPR043132">
    <property type="entry name" value="BCAT-like_C"/>
</dbReference>
<dbReference type="GO" id="GO:0004084">
    <property type="term" value="F:branched-chain-amino-acid transaminase activity"/>
    <property type="evidence" value="ECO:0007669"/>
    <property type="project" value="InterPro"/>
</dbReference>
<dbReference type="PIRSF" id="PIRSF006468">
    <property type="entry name" value="BCAT1"/>
    <property type="match status" value="1"/>
</dbReference>
<evidence type="ECO:0000256" key="7">
    <source>
        <dbReference type="ARBA" id="ARBA00023304"/>
    </source>
</evidence>
<dbReference type="InterPro" id="IPR001544">
    <property type="entry name" value="Aminotrans_IV"/>
</dbReference>
<dbReference type="PANTHER" id="PTHR11825:SF44">
    <property type="entry name" value="BRANCHED-CHAIN-AMINO-ACID AMINOTRANSFERASE"/>
    <property type="match status" value="1"/>
</dbReference>
<evidence type="ECO:0000256" key="1">
    <source>
        <dbReference type="ARBA" id="ARBA00001933"/>
    </source>
</evidence>
<dbReference type="NCBIfam" id="TIGR01123">
    <property type="entry name" value="ilvE_II"/>
    <property type="match status" value="1"/>
</dbReference>
<evidence type="ECO:0000313" key="8">
    <source>
        <dbReference type="EMBL" id="CAB4905653.1"/>
    </source>
</evidence>
<evidence type="ECO:0000256" key="3">
    <source>
        <dbReference type="ARBA" id="ARBA00022576"/>
    </source>
</evidence>
<dbReference type="SUPFAM" id="SSF56752">
    <property type="entry name" value="D-aminoacid aminotransferase-like PLP-dependent enzymes"/>
    <property type="match status" value="1"/>
</dbReference>
<keyword evidence="5" id="KW-0808">Transferase</keyword>
<comment type="cofactor">
    <cofactor evidence="1">
        <name>pyridoxal 5'-phosphate</name>
        <dbReference type="ChEBI" id="CHEBI:597326"/>
    </cofactor>
</comment>
<dbReference type="InterPro" id="IPR033939">
    <property type="entry name" value="BCAT_family"/>
</dbReference>
<evidence type="ECO:0000256" key="4">
    <source>
        <dbReference type="ARBA" id="ARBA00022605"/>
    </source>
</evidence>
<dbReference type="Gene3D" id="3.20.10.10">
    <property type="entry name" value="D-amino Acid Aminotransferase, subunit A, domain 2"/>
    <property type="match status" value="1"/>
</dbReference>
<organism evidence="8">
    <name type="scientific">freshwater metagenome</name>
    <dbReference type="NCBI Taxonomy" id="449393"/>
    <lineage>
        <taxon>unclassified sequences</taxon>
        <taxon>metagenomes</taxon>
        <taxon>ecological metagenomes</taxon>
    </lineage>
</organism>
<dbReference type="EMBL" id="CAFBMC010000074">
    <property type="protein sequence ID" value="CAB4905653.1"/>
    <property type="molecule type" value="Genomic_DNA"/>
</dbReference>
<sequence length="376" mass="40929">MSTTSQQLGADLWPIELFASDHQLPVDQRDAILANPGFGKYFTDHMVTADWTEDQGWHNAQLVPYGPLSLDPATNFMHYGQAIFEGLKAYRHADGSIKTFRPIANAERFQRSARRLAMAELPIELFLASVNALVTQDRDWVPDGEDQSLYLRPFMISTEVGLGVRPANAYKYLLIASPAGAYFPEGVKPVSVWISDEYVRAAPGGTGEAKCAGNYAASLIAQAEAASHGCEQVVWLDAVERKWIEEMGGMNLYFVYGAGDSARLVTPSLTGSLLPGITRDSLLTVAADLGLLAEEAHISVEDWRNDVASGQITEVFACGTAAVITPVGHVKSRDSGHWDINAGQPGPVTMKLREALLNIQTGLADDTHQWLHTICT</sequence>
<dbReference type="InterPro" id="IPR036038">
    <property type="entry name" value="Aminotransferase-like"/>
</dbReference>
<dbReference type="NCBIfam" id="NF009897">
    <property type="entry name" value="PRK13357.1"/>
    <property type="match status" value="1"/>
</dbReference>
<protein>
    <submittedName>
        <fullName evidence="8">Unannotated protein</fullName>
    </submittedName>
</protein>
<evidence type="ECO:0000256" key="5">
    <source>
        <dbReference type="ARBA" id="ARBA00022679"/>
    </source>
</evidence>
<keyword evidence="6" id="KW-0663">Pyridoxal phosphate</keyword>
<evidence type="ECO:0000256" key="2">
    <source>
        <dbReference type="ARBA" id="ARBA00009320"/>
    </source>
</evidence>
<reference evidence="8" key="1">
    <citation type="submission" date="2020-05" db="EMBL/GenBank/DDBJ databases">
        <authorList>
            <person name="Chiriac C."/>
            <person name="Salcher M."/>
            <person name="Ghai R."/>
            <person name="Kavagutti S V."/>
        </authorList>
    </citation>
    <scope>NUCLEOTIDE SEQUENCE</scope>
</reference>
<gene>
    <name evidence="8" type="ORF">UFOPK3495_01236</name>
</gene>
<dbReference type="PANTHER" id="PTHR11825">
    <property type="entry name" value="SUBGROUP IIII AMINOTRANSFERASE"/>
    <property type="match status" value="1"/>
</dbReference>
<dbReference type="CDD" id="cd01557">
    <property type="entry name" value="BCAT_beta_family"/>
    <property type="match status" value="1"/>
</dbReference>
<dbReference type="InterPro" id="IPR005786">
    <property type="entry name" value="B_amino_transII"/>
</dbReference>
<keyword evidence="4" id="KW-0028">Amino-acid biosynthesis</keyword>
<dbReference type="GO" id="GO:0009082">
    <property type="term" value="P:branched-chain amino acid biosynthetic process"/>
    <property type="evidence" value="ECO:0007669"/>
    <property type="project" value="UniProtKB-KW"/>
</dbReference>
<keyword evidence="7" id="KW-0100">Branched-chain amino acid biosynthesis</keyword>
<dbReference type="InterPro" id="IPR018300">
    <property type="entry name" value="Aminotrans_IV_CS"/>
</dbReference>
<dbReference type="PROSITE" id="PS00770">
    <property type="entry name" value="AA_TRANSFER_CLASS_4"/>
    <property type="match status" value="1"/>
</dbReference>
<dbReference type="AlphaFoldDB" id="A0A6J7GN87"/>